<dbReference type="SUPFAM" id="SSF53756">
    <property type="entry name" value="UDP-Glycosyltransferase/glycogen phosphorylase"/>
    <property type="match status" value="1"/>
</dbReference>
<name>A0A377Q0M5_9HELI</name>
<accession>A0A377Q0M5</accession>
<dbReference type="AlphaFoldDB" id="A0A377Q0M5"/>
<dbReference type="RefSeq" id="WP_244907986.1">
    <property type="nucleotide sequence ID" value="NZ_UGJF01000001.1"/>
</dbReference>
<sequence>MEIQTQEILTRLKEAQTKENINECVQFIRAFGQEWQEKLEDSLRQKIVGLLRDRILEIIVSKGDVLEKNILWAYGLLIPNKISKDERFLKYFDFCAPYVEDSNISYYEKLLFIEFASSALLLAGERERAVKFFFSKIIYLSLRENYMVELDPFVREFLYYYEIPIEWILEIQREALEWERFSKLDDFTKKTIFLWNMHCFWNVKHYFNHLKWRENFPAWLDCLKQLLEAGNLDMAMYVEFYIYHKFGNSAQTQEDWQEYNDKVVKLVEPYYVEYGKNLPKCKEKVGGKKGEKIKIAIIKDRIVENSPYKVEYSLCKALMQNEEFASKYEVVVYSMNYIQKSEDGIGTMQSFVQVGVPVICPAYQLVRQHSYYYSHLQKALLIRQSLLNEGVDIIIITGTIDCADFLFATRSAPRQIYWSHGNGRYDIVGIDERISHAVPPTTPYVFKSFSVPMDIEKFYNPPRDPKLIEAEKAKYPIMKDTVVLGVIGRLVKVDSDEYLECIAEVMKKHSNTIFIAAGSGNMPVIREKVEKLGISERFFMPGFVDPHIYGHIIDIFCNTFPMEQGESIAEFYAKGKVTISYRNDKMEFANTEVKDLKYSNSLLVYFENIEDLHKDVLGYEDFINADNLLFIINRHSDKIDKRVWEKSKYLDLPDHEMKRVADYLCKVVKNEMGRVILRLNTNWVKTKIGYWFVYSAYNLWEYREEYVPKMKNFIESNGIFIGQYNAGYGIEEYKKHLEKIIVNPGLYIKMMELSKIVGEINIKMKCKHSCAFFTKLLRDL</sequence>
<dbReference type="Proteomes" id="UP000255269">
    <property type="component" value="Unassembled WGS sequence"/>
</dbReference>
<evidence type="ECO:0008006" key="3">
    <source>
        <dbReference type="Google" id="ProtNLM"/>
    </source>
</evidence>
<proteinExistence type="predicted"/>
<dbReference type="EMBL" id="UGJF01000001">
    <property type="protein sequence ID" value="STQ88339.1"/>
    <property type="molecule type" value="Genomic_DNA"/>
</dbReference>
<dbReference type="Gene3D" id="3.40.50.2000">
    <property type="entry name" value="Glycogen Phosphorylase B"/>
    <property type="match status" value="1"/>
</dbReference>
<evidence type="ECO:0000313" key="1">
    <source>
        <dbReference type="EMBL" id="STQ88339.1"/>
    </source>
</evidence>
<gene>
    <name evidence="1" type="ORF">NCTC13156_01176</name>
</gene>
<reference evidence="1 2" key="1">
    <citation type="submission" date="2018-06" db="EMBL/GenBank/DDBJ databases">
        <authorList>
            <consortium name="Pathogen Informatics"/>
            <person name="Doyle S."/>
        </authorList>
    </citation>
    <scope>NUCLEOTIDE SEQUENCE [LARGE SCALE GENOMIC DNA]</scope>
    <source>
        <strain evidence="1 2">NCTC13156</strain>
    </source>
</reference>
<protein>
    <recommendedName>
        <fullName evidence="3">Glycosyltransferase</fullName>
    </recommendedName>
</protein>
<evidence type="ECO:0000313" key="2">
    <source>
        <dbReference type="Proteomes" id="UP000255269"/>
    </source>
</evidence>
<organism evidence="1 2">
    <name type="scientific">Helicobacter pullorum</name>
    <dbReference type="NCBI Taxonomy" id="35818"/>
    <lineage>
        <taxon>Bacteria</taxon>
        <taxon>Pseudomonadati</taxon>
        <taxon>Campylobacterota</taxon>
        <taxon>Epsilonproteobacteria</taxon>
        <taxon>Campylobacterales</taxon>
        <taxon>Helicobacteraceae</taxon>
        <taxon>Helicobacter</taxon>
    </lineage>
</organism>